<evidence type="ECO:0000256" key="1">
    <source>
        <dbReference type="ARBA" id="ARBA00022723"/>
    </source>
</evidence>
<dbReference type="InParanoid" id="A0A0B2ULS2"/>
<name>A0A0B2ULS2_9MICR</name>
<dbReference type="AlphaFoldDB" id="A0A0B2ULS2"/>
<dbReference type="Gene3D" id="3.30.40.10">
    <property type="entry name" value="Zinc/RING finger domain, C3HC4 (zinc finger)"/>
    <property type="match status" value="1"/>
</dbReference>
<dbReference type="STRING" id="1354746.A0A0B2ULS2"/>
<dbReference type="InterPro" id="IPR019787">
    <property type="entry name" value="Znf_PHD-finger"/>
</dbReference>
<dbReference type="SUPFAM" id="SSF57903">
    <property type="entry name" value="FYVE/PHD zinc finger"/>
    <property type="match status" value="1"/>
</dbReference>
<gene>
    <name evidence="5" type="ORF">M896_020850</name>
</gene>
<protein>
    <recommendedName>
        <fullName evidence="4">PHD-type domain-containing protein</fullName>
    </recommendedName>
</protein>
<dbReference type="GO" id="GO:0008270">
    <property type="term" value="F:zinc ion binding"/>
    <property type="evidence" value="ECO:0007669"/>
    <property type="project" value="UniProtKB-KW"/>
</dbReference>
<evidence type="ECO:0000259" key="4">
    <source>
        <dbReference type="Pfam" id="PF00628"/>
    </source>
</evidence>
<evidence type="ECO:0000313" key="5">
    <source>
        <dbReference type="EMBL" id="KHN70248.1"/>
    </source>
</evidence>
<feature type="domain" description="PHD-type" evidence="4">
    <location>
        <begin position="5"/>
        <end position="44"/>
    </location>
</feature>
<dbReference type="InterPro" id="IPR036390">
    <property type="entry name" value="WH_DNA-bd_sf"/>
</dbReference>
<dbReference type="InterPro" id="IPR011011">
    <property type="entry name" value="Znf_FYVE_PHD"/>
</dbReference>
<dbReference type="OrthoDB" id="1928087at2759"/>
<dbReference type="GeneID" id="26261180"/>
<dbReference type="EMBL" id="JOKQ01000002">
    <property type="protein sequence ID" value="KHN70248.1"/>
    <property type="molecule type" value="Genomic_DNA"/>
</dbReference>
<dbReference type="SUPFAM" id="SSF46785">
    <property type="entry name" value="Winged helix' DNA-binding domain"/>
    <property type="match status" value="1"/>
</dbReference>
<accession>A0A0B2ULS2</accession>
<keyword evidence="6" id="KW-1185">Reference proteome</keyword>
<evidence type="ECO:0000313" key="6">
    <source>
        <dbReference type="Proteomes" id="UP000031056"/>
    </source>
</evidence>
<keyword evidence="2" id="KW-0863">Zinc-finger</keyword>
<sequence>MLNTEDLAMLYCDTCANWLHTVCCGFLSNTDKRIPNGKYTCLICSNHITKVECCNALFRRVISVIYNENFLGRSWLCNRLQINSSRAYKQIQKMINQGLLIATKTPKGTVQYQVVTTHTAKNTIKKHFSISAYPDTQKHSNS</sequence>
<dbReference type="VEuPathDB" id="MicrosporidiaDB:M896_020850"/>
<evidence type="ECO:0000256" key="3">
    <source>
        <dbReference type="ARBA" id="ARBA00022833"/>
    </source>
</evidence>
<organism evidence="5 6">
    <name type="scientific">Ordospora colligata OC4</name>
    <dbReference type="NCBI Taxonomy" id="1354746"/>
    <lineage>
        <taxon>Eukaryota</taxon>
        <taxon>Fungi</taxon>
        <taxon>Fungi incertae sedis</taxon>
        <taxon>Microsporidia</taxon>
        <taxon>Ordosporidae</taxon>
        <taxon>Ordospora</taxon>
    </lineage>
</organism>
<dbReference type="RefSeq" id="XP_014564290.1">
    <property type="nucleotide sequence ID" value="XM_014708804.1"/>
</dbReference>
<keyword evidence="3" id="KW-0862">Zinc</keyword>
<dbReference type="InterPro" id="IPR013083">
    <property type="entry name" value="Znf_RING/FYVE/PHD"/>
</dbReference>
<reference evidence="5 6" key="1">
    <citation type="journal article" date="2014" name="MBio">
        <title>The Ordospora colligata genome; evolution of extreme reduction in microsporidia and host-to-parasite horizontal gene transfer.</title>
        <authorList>
            <person name="Pombert J.-F."/>
            <person name="Haag K.L."/>
            <person name="Beidas S."/>
            <person name="Ebert D."/>
            <person name="Keeling P.J."/>
        </authorList>
    </citation>
    <scope>NUCLEOTIDE SEQUENCE [LARGE SCALE GENOMIC DNA]</scope>
    <source>
        <strain evidence="5 6">OC4</strain>
    </source>
</reference>
<keyword evidence="1" id="KW-0479">Metal-binding</keyword>
<proteinExistence type="predicted"/>
<dbReference type="Pfam" id="PF00628">
    <property type="entry name" value="PHD"/>
    <property type="match status" value="1"/>
</dbReference>
<evidence type="ECO:0000256" key="2">
    <source>
        <dbReference type="ARBA" id="ARBA00022771"/>
    </source>
</evidence>
<dbReference type="HOGENOM" id="CLU_1816373_0_0_1"/>
<dbReference type="Proteomes" id="UP000031056">
    <property type="component" value="Unassembled WGS sequence"/>
</dbReference>
<comment type="caution">
    <text evidence="5">The sequence shown here is derived from an EMBL/GenBank/DDBJ whole genome shotgun (WGS) entry which is preliminary data.</text>
</comment>